<dbReference type="InterPro" id="IPR001584">
    <property type="entry name" value="Integrase_cat-core"/>
</dbReference>
<dbReference type="InterPro" id="IPR012337">
    <property type="entry name" value="RNaseH-like_sf"/>
</dbReference>
<dbReference type="PROSITE" id="PS50994">
    <property type="entry name" value="INTEGRASE"/>
    <property type="match status" value="1"/>
</dbReference>
<dbReference type="InterPro" id="IPR036397">
    <property type="entry name" value="RNaseH_sf"/>
</dbReference>
<evidence type="ECO:0000256" key="1">
    <source>
        <dbReference type="SAM" id="MobiDB-lite"/>
    </source>
</evidence>
<evidence type="ECO:0000259" key="2">
    <source>
        <dbReference type="PROSITE" id="PS50994"/>
    </source>
</evidence>
<evidence type="ECO:0000313" key="4">
    <source>
        <dbReference type="Proteomes" id="UP000192674"/>
    </source>
</evidence>
<dbReference type="GO" id="GO:0003676">
    <property type="term" value="F:nucleic acid binding"/>
    <property type="evidence" value="ECO:0007669"/>
    <property type="project" value="InterPro"/>
</dbReference>
<protein>
    <submittedName>
        <fullName evidence="3">Integrase core domain-containing protein</fullName>
    </submittedName>
</protein>
<gene>
    <name evidence="3" type="ORF">SAMN05661093_10677</name>
</gene>
<evidence type="ECO:0000313" key="3">
    <source>
        <dbReference type="EMBL" id="SMD27080.1"/>
    </source>
</evidence>
<dbReference type="RefSeq" id="WP_200826107.1">
    <property type="nucleotide sequence ID" value="NZ_FWXV01000020.1"/>
</dbReference>
<feature type="region of interest" description="Disordered" evidence="1">
    <location>
        <begin position="70"/>
        <end position="101"/>
    </location>
</feature>
<dbReference type="Gene3D" id="3.30.420.10">
    <property type="entry name" value="Ribonuclease H-like superfamily/Ribonuclease H"/>
    <property type="match status" value="1"/>
</dbReference>
<feature type="domain" description="Integrase catalytic" evidence="2">
    <location>
        <begin position="1"/>
        <end position="95"/>
    </location>
</feature>
<keyword evidence="4" id="KW-1185">Reference proteome</keyword>
<dbReference type="GO" id="GO:0015074">
    <property type="term" value="P:DNA integration"/>
    <property type="evidence" value="ECO:0007669"/>
    <property type="project" value="InterPro"/>
</dbReference>
<dbReference type="SUPFAM" id="SSF53098">
    <property type="entry name" value="Ribonuclease H-like"/>
    <property type="match status" value="1"/>
</dbReference>
<name>A0A1Y5YB45_KIBAR</name>
<organism evidence="3 4">
    <name type="scientific">Kibdelosporangium aridum</name>
    <dbReference type="NCBI Taxonomy" id="2030"/>
    <lineage>
        <taxon>Bacteria</taxon>
        <taxon>Bacillati</taxon>
        <taxon>Actinomycetota</taxon>
        <taxon>Actinomycetes</taxon>
        <taxon>Pseudonocardiales</taxon>
        <taxon>Pseudonocardiaceae</taxon>
        <taxon>Kibdelosporangium</taxon>
    </lineage>
</organism>
<dbReference type="Pfam" id="PF13683">
    <property type="entry name" value="rve_3"/>
    <property type="match status" value="1"/>
</dbReference>
<reference evidence="3 4" key="1">
    <citation type="submission" date="2017-04" db="EMBL/GenBank/DDBJ databases">
        <authorList>
            <person name="Afonso C.L."/>
            <person name="Miller P.J."/>
            <person name="Scott M.A."/>
            <person name="Spackman E."/>
            <person name="Goraichik I."/>
            <person name="Dimitrov K.M."/>
            <person name="Suarez D.L."/>
            <person name="Swayne D.E."/>
        </authorList>
    </citation>
    <scope>NUCLEOTIDE SEQUENCE [LARGE SCALE GENOMIC DNA]</scope>
    <source>
        <strain evidence="3 4">DSM 43828</strain>
    </source>
</reference>
<dbReference type="Proteomes" id="UP000192674">
    <property type="component" value="Unassembled WGS sequence"/>
</dbReference>
<proteinExistence type="predicted"/>
<dbReference type="EMBL" id="FWXV01000020">
    <property type="protein sequence ID" value="SMD27080.1"/>
    <property type="molecule type" value="Genomic_DNA"/>
</dbReference>
<accession>A0A1Y5YB45</accession>
<sequence length="122" mass="14232">MWAGRDRDAKYTRAFDAVFHAENIESLTTPPQAPKANAHCERVIGTLRREILDHMLTVNTTHAHRVLTEYERHYNHHRPHQARNQQPPEAPTQPPKPMHHNHTHVIRKRLLGGLINEYHRAA</sequence>
<dbReference type="AlphaFoldDB" id="A0A1Y5YB45"/>